<dbReference type="Proteomes" id="UP000827721">
    <property type="component" value="Unassembled WGS sequence"/>
</dbReference>
<accession>A0ABQ8HZV2</accession>
<feature type="compositionally biased region" description="Basic and acidic residues" evidence="6">
    <location>
        <begin position="1009"/>
        <end position="1022"/>
    </location>
</feature>
<comment type="similarity">
    <text evidence="4">Belongs to the CRWN family.</text>
</comment>
<protein>
    <recommendedName>
        <fullName evidence="9">Nuclear matrix constituent protein 1-like protein</fullName>
    </recommendedName>
</protein>
<feature type="compositionally biased region" description="Polar residues" evidence="6">
    <location>
        <begin position="1069"/>
        <end position="1078"/>
    </location>
</feature>
<proteinExistence type="inferred from homology"/>
<sequence length="1235" mass="142585">MFTPQKRPVPNPRSNVFASKGKAVVVAESPVPAPPINSLMESKSLARESEDDWRSFREAGLLDEATLEQRDRQALIDKVSKLERELFDYQYNMGLLLIEKKEWTSSFEELRQELAEVQEILKREQSSHLISLSEVEKREENLRKALGMEKQCVADLEKALRDMEEEYAQMKFSSEKSLTDANTLIVGIEEKSSEVEEKMHAAEAKLAEVNRKSSELEMKLQELETRESVLQRERLSLVTEREAHQATFYKQREDLGEWERKLHKREEMLCELRRSLSQREEKANEDVSILKQKERNFEEVEKNIDLSSSKLKEREGDINNRLADLTVKEKEIDSLRSLLEAKEKKLLTLEEKLSARERIGVLALNVLYEWGSNVFDYVFSVYILVYECAIVEIQKLLDDQRAILDIKKQEFELELEKKRKSFDEEIINKVSALEQQEVETNHKEEKLGKREQALDRKSGRVKEKEKDLEARLKSIIEREKSVKAEEKTLEMEKQQLIADKESLRILKDEIDKIGAETVQQESQIQEECQKLKLTEEERSEHLRLQSELKQEIEKCRHQQELLLKELEDLKQEREKFEKEWEVLDEKRAEVSEEQRKIAEEKAKFEQLWQLEEGRLRKEESAMRDKIQSELDAIRQEKESFEAMMRHEQLVLSEKTQNDRKKMHEDFEMQRMNCETDLLNGKDKMEKDLLERKRTFEEKKEKALSEINHLKGVSEREMQEIRSERDELEKEKHEIKVNKEKLKEQQLGMRKDIDELDTLCRRIYDEREQFKHERSRFLEFVEKQKSCKDCGEMTRDFVLSDLRLPDLEDGVALAVPRLADRSLGNLFGDISGSLCVSNIKKPHGGLELGDADSGGRMSWLRKCTSRIFSVSPTKKSEHVSASVSGEELSPGVLVSKEATGCNIPEYEPQPSLGVVNDSFDKQQHKSDTTTKEVYDGYAPSLDEHSYMDSKVEDIPEDSQQSELKSDRRRPGRKRKSGLNRTRSVKAVVEDAKLFLGKNPEGTELNASVQPHEDSQGHSSHTDEVTGNTARKRRWARTSRITESEQDAADSDGQSDSVTTGSRRKRRQTVAPASQSQTPRYNLRRYKTASTSTALAAQTSSDLIKTGEVQAEVASAVETLPNPKAASILSPGVAEDNGKSTNLVQVTSVKNIEFIQKRAVKLKSTTDIVEDNIEVPKSVENLELREEVNATQVCGDDDNNGSTILEDDDEEEEEDDDDFEHRGEASIGKKLWNFFTS</sequence>
<feature type="coiled-coil region" evidence="5">
    <location>
        <begin position="273"/>
        <end position="359"/>
    </location>
</feature>
<evidence type="ECO:0000256" key="6">
    <source>
        <dbReference type="SAM" id="MobiDB-lite"/>
    </source>
</evidence>
<feature type="coiled-coil region" evidence="5">
    <location>
        <begin position="531"/>
        <end position="643"/>
    </location>
</feature>
<dbReference type="PANTHER" id="PTHR31908:SF9">
    <property type="entry name" value="PROTEIN CROWDED NUCLEI 3"/>
    <property type="match status" value="1"/>
</dbReference>
<evidence type="ECO:0000256" key="1">
    <source>
        <dbReference type="ARBA" id="ARBA00023054"/>
    </source>
</evidence>
<evidence type="ECO:0000313" key="7">
    <source>
        <dbReference type="EMBL" id="KAH7569887.1"/>
    </source>
</evidence>
<evidence type="ECO:0000256" key="4">
    <source>
        <dbReference type="ARBA" id="ARBA00024208"/>
    </source>
</evidence>
<dbReference type="EMBL" id="JAFEMO010000005">
    <property type="protein sequence ID" value="KAH7569887.1"/>
    <property type="molecule type" value="Genomic_DNA"/>
</dbReference>
<keyword evidence="2" id="KW-0539">Nucleus</keyword>
<organism evidence="7 8">
    <name type="scientific">Xanthoceras sorbifolium</name>
    <dbReference type="NCBI Taxonomy" id="99658"/>
    <lineage>
        <taxon>Eukaryota</taxon>
        <taxon>Viridiplantae</taxon>
        <taxon>Streptophyta</taxon>
        <taxon>Embryophyta</taxon>
        <taxon>Tracheophyta</taxon>
        <taxon>Spermatophyta</taxon>
        <taxon>Magnoliopsida</taxon>
        <taxon>eudicotyledons</taxon>
        <taxon>Gunneridae</taxon>
        <taxon>Pentapetalae</taxon>
        <taxon>rosids</taxon>
        <taxon>malvids</taxon>
        <taxon>Sapindales</taxon>
        <taxon>Sapindaceae</taxon>
        <taxon>Xanthoceroideae</taxon>
        <taxon>Xanthoceras</taxon>
    </lineage>
</organism>
<keyword evidence="8" id="KW-1185">Reference proteome</keyword>
<reference evidence="7 8" key="1">
    <citation type="submission" date="2021-02" db="EMBL/GenBank/DDBJ databases">
        <title>Plant Genome Project.</title>
        <authorList>
            <person name="Zhang R.-G."/>
        </authorList>
    </citation>
    <scope>NUCLEOTIDE SEQUENCE [LARGE SCALE GENOMIC DNA]</scope>
    <source>
        <tissue evidence="7">Leaves</tissue>
    </source>
</reference>
<feature type="coiled-coil region" evidence="5">
    <location>
        <begin position="685"/>
        <end position="744"/>
    </location>
</feature>
<name>A0ABQ8HZV2_9ROSI</name>
<keyword evidence="1 5" id="KW-0175">Coiled coil</keyword>
<feature type="coiled-coil region" evidence="5">
    <location>
        <begin position="65"/>
        <end position="233"/>
    </location>
</feature>
<evidence type="ECO:0000256" key="3">
    <source>
        <dbReference type="ARBA" id="ARBA00024186"/>
    </source>
</evidence>
<evidence type="ECO:0008006" key="9">
    <source>
        <dbReference type="Google" id="ProtNLM"/>
    </source>
</evidence>
<feature type="region of interest" description="Disordered" evidence="6">
    <location>
        <begin position="1187"/>
        <end position="1221"/>
    </location>
</feature>
<evidence type="ECO:0000256" key="2">
    <source>
        <dbReference type="ARBA" id="ARBA00023242"/>
    </source>
</evidence>
<dbReference type="PANTHER" id="PTHR31908">
    <property type="entry name" value="PROTEIN CROWDED NUCLEI 4"/>
    <property type="match status" value="1"/>
</dbReference>
<evidence type="ECO:0000256" key="5">
    <source>
        <dbReference type="SAM" id="Coils"/>
    </source>
</evidence>
<feature type="region of interest" description="Disordered" evidence="6">
    <location>
        <begin position="997"/>
        <end position="1089"/>
    </location>
</feature>
<feature type="region of interest" description="Disordered" evidence="6">
    <location>
        <begin position="949"/>
        <end position="983"/>
    </location>
</feature>
<feature type="compositionally biased region" description="Acidic residues" evidence="6">
    <location>
        <begin position="1193"/>
        <end position="1216"/>
    </location>
</feature>
<dbReference type="InterPro" id="IPR040418">
    <property type="entry name" value="CRWN"/>
</dbReference>
<comment type="subcellular location">
    <subcellularLocation>
        <location evidence="3">Nucleus lamina</location>
    </subcellularLocation>
</comment>
<feature type="compositionally biased region" description="Basic residues" evidence="6">
    <location>
        <begin position="965"/>
        <end position="976"/>
    </location>
</feature>
<comment type="caution">
    <text evidence="7">The sequence shown here is derived from an EMBL/GenBank/DDBJ whole genome shotgun (WGS) entry which is preliminary data.</text>
</comment>
<evidence type="ECO:0000313" key="8">
    <source>
        <dbReference type="Proteomes" id="UP000827721"/>
    </source>
</evidence>
<gene>
    <name evidence="7" type="ORF">JRO89_XS05G0014000</name>
</gene>